<dbReference type="MEROPS" id="S45.003"/>
<dbReference type="Gene3D" id="1.10.439.10">
    <property type="entry name" value="Penicillin Amidohydrolase, domain 1"/>
    <property type="match status" value="1"/>
</dbReference>
<keyword evidence="5" id="KW-0614">Plasmid</keyword>
<dbReference type="Proteomes" id="UP000000390">
    <property type="component" value="Plasmid 1"/>
</dbReference>
<keyword evidence="3" id="KW-0865">Zymogen</keyword>
<dbReference type="InterPro" id="IPR023343">
    <property type="entry name" value="Penicillin_amidase_dom1"/>
</dbReference>
<reference evidence="5 7" key="1">
    <citation type="journal article" date="2010" name="J. Bacteriol.">
        <title>Complete genome sequence of Halalkalicoccus jeotgali B3(T), an extremely halophilic archaeon.</title>
        <authorList>
            <person name="Roh S.W."/>
            <person name="Nam Y.D."/>
            <person name="Nam S.H."/>
            <person name="Choi S.H."/>
            <person name="Park H.S."/>
            <person name="Bae J.W."/>
        </authorList>
    </citation>
    <scope>NUCLEOTIDE SEQUENCE [LARGE SCALE GENOMIC DNA]</scope>
    <source>
        <strain evidence="5">B3</strain>
        <strain evidence="7">DSM 18796 / CECT 7217 / JCM 14584 / KCTC 4019 / B3</strain>
        <plasmid evidence="7">1</plasmid>
    </source>
</reference>
<dbReference type="AlphaFoldDB" id="D8JBQ2"/>
<dbReference type="GO" id="GO:0017000">
    <property type="term" value="P:antibiotic biosynthetic process"/>
    <property type="evidence" value="ECO:0007669"/>
    <property type="project" value="InterPro"/>
</dbReference>
<dbReference type="PANTHER" id="PTHR34218:SF4">
    <property type="entry name" value="ACYL-HOMOSERINE LACTONE ACYLASE QUIP"/>
    <property type="match status" value="1"/>
</dbReference>
<evidence type="ECO:0000256" key="3">
    <source>
        <dbReference type="ARBA" id="ARBA00023145"/>
    </source>
</evidence>
<evidence type="ECO:0000313" key="6">
    <source>
        <dbReference type="EMBL" id="ELY40836.1"/>
    </source>
</evidence>
<dbReference type="PANTHER" id="PTHR34218">
    <property type="entry name" value="PEPTIDASE S45 PENICILLIN AMIDASE"/>
    <property type="match status" value="1"/>
</dbReference>
<reference evidence="6 8" key="2">
    <citation type="journal article" date="2014" name="PLoS Genet.">
        <title>Phylogenetically driven sequencing of extremely halophilic archaea reveals strategies for static and dynamic osmo-response.</title>
        <authorList>
            <person name="Becker E.A."/>
            <person name="Seitzer P.M."/>
            <person name="Tritt A."/>
            <person name="Larsen D."/>
            <person name="Krusor M."/>
            <person name="Yao A.I."/>
            <person name="Wu D."/>
            <person name="Madern D."/>
            <person name="Eisen J.A."/>
            <person name="Darling A.E."/>
            <person name="Facciotti M.T."/>
        </authorList>
    </citation>
    <scope>NUCLEOTIDE SEQUENCE [LARGE SCALE GENOMIC DNA]</scope>
    <source>
        <strain evidence="6">B3</strain>
        <strain evidence="8">DSM 18796 / CECT 7217 / JCM 14584 / KCTC 4019 / B3</strain>
    </source>
</reference>
<keyword evidence="2" id="KW-0378">Hydrolase</keyword>
<keyword evidence="8" id="KW-1185">Reference proteome</keyword>
<dbReference type="SUPFAM" id="SSF56235">
    <property type="entry name" value="N-terminal nucleophile aminohydrolases (Ntn hydrolases)"/>
    <property type="match status" value="1"/>
</dbReference>
<dbReference type="PATRIC" id="fig|795797.18.peg.3298"/>
<dbReference type="InterPro" id="IPR043147">
    <property type="entry name" value="Penicillin_amidase_A-knob"/>
</dbReference>
<dbReference type="EMBL" id="CP002063">
    <property type="protein sequence ID" value="ADJ16705.1"/>
    <property type="molecule type" value="Genomic_DNA"/>
</dbReference>
<dbReference type="Pfam" id="PF01804">
    <property type="entry name" value="Penicil_amidase"/>
    <property type="match status" value="1"/>
</dbReference>
<evidence type="ECO:0000256" key="4">
    <source>
        <dbReference type="SAM" id="MobiDB-lite"/>
    </source>
</evidence>
<dbReference type="InterPro" id="IPR029055">
    <property type="entry name" value="Ntn_hydrolases_N"/>
</dbReference>
<dbReference type="eggNOG" id="arCOG04082">
    <property type="taxonomic scope" value="Archaea"/>
</dbReference>
<dbReference type="Gene3D" id="1.10.1400.10">
    <property type="match status" value="1"/>
</dbReference>
<comment type="similarity">
    <text evidence="1">Belongs to the peptidase S45 family.</text>
</comment>
<evidence type="ECO:0000256" key="1">
    <source>
        <dbReference type="ARBA" id="ARBA00006586"/>
    </source>
</evidence>
<dbReference type="PIRSF" id="PIRSF001227">
    <property type="entry name" value="Pen_acylase"/>
    <property type="match status" value="1"/>
</dbReference>
<dbReference type="KEGG" id="hje:HacjB3_16776"/>
<dbReference type="CDD" id="cd03747">
    <property type="entry name" value="Ntn_PGA_like"/>
    <property type="match status" value="1"/>
</dbReference>
<dbReference type="InterPro" id="IPR002692">
    <property type="entry name" value="S45"/>
</dbReference>
<dbReference type="Gene3D" id="2.30.120.10">
    <property type="match status" value="1"/>
</dbReference>
<dbReference type="EMBL" id="AOHV01000008">
    <property type="protein sequence ID" value="ELY40836.1"/>
    <property type="molecule type" value="Genomic_DNA"/>
</dbReference>
<geneLocation type="plasmid" evidence="5 7">
    <name>1</name>
</geneLocation>
<evidence type="ECO:0000313" key="8">
    <source>
        <dbReference type="Proteomes" id="UP000011645"/>
    </source>
</evidence>
<evidence type="ECO:0000313" key="7">
    <source>
        <dbReference type="Proteomes" id="UP000000390"/>
    </source>
</evidence>
<protein>
    <submittedName>
        <fullName evidence="5">Penicillin acylase</fullName>
    </submittedName>
</protein>
<organism evidence="5 7">
    <name type="scientific">Halalkalicoccus jeotgali (strain DSM 18796 / CECT 7217 / JCM 14584 / KCTC 4019 / B3)</name>
    <dbReference type="NCBI Taxonomy" id="795797"/>
    <lineage>
        <taxon>Archaea</taxon>
        <taxon>Methanobacteriati</taxon>
        <taxon>Methanobacteriota</taxon>
        <taxon>Stenosarchaea group</taxon>
        <taxon>Halobacteria</taxon>
        <taxon>Halobacteriales</taxon>
        <taxon>Halococcaceae</taxon>
        <taxon>Halalkalicoccus</taxon>
    </lineage>
</organism>
<sequence length="781" mass="87672">MYAEDVQDVAFVQGFNAARDRLWQIDLWQRRSLGELSEVFGEEWTGHDRGARLFSYRGDIEEEWDAYGPDAEAIATGFAEGVNAYIDQAEDDPEMMPVEFKALDYEPRRWEPEDIVRMRVHAITLNVSSEVQRAITLREFDEDVERVRQWLDPEDWEIEVPEGLDLDLIPEDVLDTFEMATMSHTAITFDEDDVRNPDVLDDISVVTNSSNSVGGDTPDKSDLMEKETPSASNNWAVAPELTETGRPILANDPHRAHNVPSLRYMAHISSPEFDVIGAGEPGLPGISIGHNGNTAFGLTIVHIDQQDLYVYETNPDDPNEYKYDGEWASMEVDTETLAVRDGDDREVELKFTTHGPVIHEDPDENIAFAVRTVWTDPGTTAYFGGIGYMRAKNIEEFQDAMEGELTSEMQGWGAPPENQVAADTEGNIGWFPGGRTPVRPNWDGLLPVPGDGRYEWDGYLHQSNLPREINPDRGWVATANQEVLPEDYPRDDPPIGFEFSAPYRYQRIAEVLGEYSAENEHSLTDSTDLQTDFLSIPMRIITEALAETDPDEEDLIEIRDWLTAWDNVLDTESGEAALAVVWFENYLQEAVTVELVGEEAADHIGTGDIQVILGAIEEPEEYLEDDAVESRNQLLLSTLSDAVDDVEDRLGENRDEWKWGDLKHALFEHALSPAVDEESAETLNVGPKPMGGGNYTVGRAGHNDEFQLTHGGSWRMVIDVGGWNNSLAMNVPGQSGDPESPFYDNLLDKFVNGEYFPLLYTREAVQDACVRRIDLKPENSK</sequence>
<dbReference type="Proteomes" id="UP000011645">
    <property type="component" value="Unassembled WGS sequence"/>
</dbReference>
<dbReference type="InterPro" id="IPR014395">
    <property type="entry name" value="Pen/GL7ACA/AHL_acylase"/>
</dbReference>
<gene>
    <name evidence="5" type="ordered locus">HacjB3_16776</name>
    <name evidence="6" type="ORF">C497_02097</name>
</gene>
<dbReference type="Gene3D" id="3.60.20.10">
    <property type="entry name" value="Glutamine Phosphoribosylpyrophosphate, subunit 1, domain 1"/>
    <property type="match status" value="1"/>
</dbReference>
<name>D8JBQ2_HALJB</name>
<feature type="region of interest" description="Disordered" evidence="4">
    <location>
        <begin position="209"/>
        <end position="232"/>
    </location>
</feature>
<accession>D8JBQ2</accession>
<proteinExistence type="inferred from homology"/>
<dbReference type="GO" id="GO:0016811">
    <property type="term" value="F:hydrolase activity, acting on carbon-nitrogen (but not peptide) bonds, in linear amides"/>
    <property type="evidence" value="ECO:0007669"/>
    <property type="project" value="InterPro"/>
</dbReference>
<dbReference type="InterPro" id="IPR043146">
    <property type="entry name" value="Penicillin_amidase_N_B-knob"/>
</dbReference>
<feature type="compositionally biased region" description="Basic and acidic residues" evidence="4">
    <location>
        <begin position="217"/>
        <end position="228"/>
    </location>
</feature>
<evidence type="ECO:0000256" key="2">
    <source>
        <dbReference type="ARBA" id="ARBA00022801"/>
    </source>
</evidence>
<dbReference type="HOGENOM" id="CLU_011790_0_0_2"/>
<evidence type="ECO:0000313" key="5">
    <source>
        <dbReference type="EMBL" id="ADJ16705.1"/>
    </source>
</evidence>
<dbReference type="RefSeq" id="WP_008414118.1">
    <property type="nucleotide sequence ID" value="NZ_AOHV01000008.1"/>
</dbReference>